<evidence type="ECO:0000313" key="3">
    <source>
        <dbReference type="Proteomes" id="UP000186955"/>
    </source>
</evidence>
<dbReference type="AlphaFoldDB" id="A0A1Q5SXV4"/>
<accession>A0A1Q5SXV4</accession>
<comment type="caution">
    <text evidence="2">The sequence shown here is derived from an EMBL/GenBank/DDBJ whole genome shotgun (WGS) entry which is preliminary data.</text>
</comment>
<dbReference type="EMBL" id="MNBE01000740">
    <property type="protein sequence ID" value="OKO92770.1"/>
    <property type="molecule type" value="Genomic_DNA"/>
</dbReference>
<dbReference type="PANTHER" id="PTHR46082">
    <property type="entry name" value="ATP/GTP-BINDING PROTEIN-RELATED"/>
    <property type="match status" value="1"/>
</dbReference>
<evidence type="ECO:0000313" key="2">
    <source>
        <dbReference type="EMBL" id="OKO92770.1"/>
    </source>
</evidence>
<dbReference type="Gene3D" id="3.40.50.1580">
    <property type="entry name" value="Nucleoside phosphorylase domain"/>
    <property type="match status" value="1"/>
</dbReference>
<dbReference type="STRING" id="1316194.A0A1Q5SXV4"/>
<dbReference type="Gene3D" id="3.40.50.300">
    <property type="entry name" value="P-loop containing nucleotide triphosphate hydrolases"/>
    <property type="match status" value="1"/>
</dbReference>
<dbReference type="InterPro" id="IPR027417">
    <property type="entry name" value="P-loop_NTPase"/>
</dbReference>
<dbReference type="GO" id="GO:0043531">
    <property type="term" value="F:ADP binding"/>
    <property type="evidence" value="ECO:0007669"/>
    <property type="project" value="InterPro"/>
</dbReference>
<dbReference type="PANTHER" id="PTHR46082:SF11">
    <property type="entry name" value="AAA+ ATPASE DOMAIN-CONTAINING PROTEIN-RELATED"/>
    <property type="match status" value="1"/>
</dbReference>
<gene>
    <name evidence="2" type="ORF">PENSUB_12755</name>
</gene>
<dbReference type="SUPFAM" id="SSF53167">
    <property type="entry name" value="Purine and uridine phosphorylases"/>
    <property type="match status" value="1"/>
</dbReference>
<sequence length="1017" mass="114745">MAQSPQLHECTIVWLCPLEVELRAAIAMLDRVSDHVPHRARGQHVVYTVGEIGPHKIAVVGYYQEQGLAASGSMAAEVRRDLPRLQFGLLVGIAGGIPSSANDMQLGDVAVAVPEGDRPGIVGYDLGKAGEDDCFELKHWQNSTDPMLRSVINVIRAREDSRFWRHLRVVENRPEFRRPENTSETNRIYPKVHYGTILSGNTVIKSQSKRDQLRELYGGIAVEMEAAGIMTRLPVAVIRGISDFADSSKNSTWQPYAAIAAAAYAKEVLLSYPAKLKRLKQGLQPQNTNSTPFADKRMRLAKALPERWAFVGREEELAFLHSELGFPSQSSIQKHAVGLWGLTGVGKSQLAARFVHQQLSSYPEREIFWISGESRDSFEESVINMLKSRQESSSTATSHSALLPVIPEGERRALVNLFFAELNRLNDGRWLLIIDGVNQANSTATQEAHSYDIHSYARGLTRGSILLTSQRRDVVERYHPIREVKGLKDGDAMSLLKSQIHSHSMQGAQDLISLLKGLPLALRLAISVICRFRVEVQEYLEMWKSHGDVSEILGTDETLYRSMELSLEDLESSYPVAANLLALFSFLDHRDFWYELCLNAADDTFPQWLQNLAGNKTPFRHYYPLLADLSFIELKISANGSRTWETHPAIQAVVRRRFQEKEREYIRSAISLVADQVPRSSMANSWPTIRRLLPHAQICWSYVKAGKWGSSTNLTELESLARVFRQTGHYEEASIIYRMIARGLDNHSHTPESLEFFADVLANLGLVYTHQHKSEAALGSFDRSSSIMSELGTLTPHASMSIMYNKAVVFMMTDRLDEAETYLRDAAEYFAYDTSENTLIEDERRSLYFRILNDLGEVMLRKGSIPEALRVFQHVYYGLGDFSRQGDPQPAQISLKLNMGRALTRLGDFSKARELLEEVISIYTEWWGRRHPETMRVIDELAWTLMNECKDKQAKGDDIDSEVQHSGELWNEALDFYRRIGGDASDTVARIEANLSQLFSNIGNSLPLYLPSPNSTS</sequence>
<proteinExistence type="predicted"/>
<evidence type="ECO:0000259" key="1">
    <source>
        <dbReference type="Pfam" id="PF01048"/>
    </source>
</evidence>
<dbReference type="Pfam" id="PF13374">
    <property type="entry name" value="TPR_10"/>
    <property type="match status" value="1"/>
</dbReference>
<name>A0A1Q5SXV4_9EURO</name>
<dbReference type="InterPro" id="IPR053137">
    <property type="entry name" value="NLR-like"/>
</dbReference>
<dbReference type="Gene3D" id="1.25.40.10">
    <property type="entry name" value="Tetratricopeptide repeat domain"/>
    <property type="match status" value="2"/>
</dbReference>
<dbReference type="InterPro" id="IPR011990">
    <property type="entry name" value="TPR-like_helical_dom_sf"/>
</dbReference>
<dbReference type="SUPFAM" id="SSF52540">
    <property type="entry name" value="P-loop containing nucleoside triphosphate hydrolases"/>
    <property type="match status" value="1"/>
</dbReference>
<keyword evidence="3" id="KW-1185">Reference proteome</keyword>
<organism evidence="2 3">
    <name type="scientific">Penicillium subrubescens</name>
    <dbReference type="NCBI Taxonomy" id="1316194"/>
    <lineage>
        <taxon>Eukaryota</taxon>
        <taxon>Fungi</taxon>
        <taxon>Dikarya</taxon>
        <taxon>Ascomycota</taxon>
        <taxon>Pezizomycotina</taxon>
        <taxon>Eurotiomycetes</taxon>
        <taxon>Eurotiomycetidae</taxon>
        <taxon>Eurotiales</taxon>
        <taxon>Aspergillaceae</taxon>
        <taxon>Penicillium</taxon>
    </lineage>
</organism>
<dbReference type="GO" id="GO:0003824">
    <property type="term" value="F:catalytic activity"/>
    <property type="evidence" value="ECO:0007669"/>
    <property type="project" value="InterPro"/>
</dbReference>
<protein>
    <recommendedName>
        <fullName evidence="1">Nucleoside phosphorylase domain-containing protein</fullName>
    </recommendedName>
</protein>
<dbReference type="Proteomes" id="UP000186955">
    <property type="component" value="Unassembled WGS sequence"/>
</dbReference>
<dbReference type="PRINTS" id="PR00364">
    <property type="entry name" value="DISEASERSIST"/>
</dbReference>
<dbReference type="SUPFAM" id="SSF48452">
    <property type="entry name" value="TPR-like"/>
    <property type="match status" value="1"/>
</dbReference>
<dbReference type="InterPro" id="IPR035994">
    <property type="entry name" value="Nucleoside_phosphorylase_sf"/>
</dbReference>
<reference evidence="2 3" key="1">
    <citation type="submission" date="2016-10" db="EMBL/GenBank/DDBJ databases">
        <title>Genome sequence of the ascomycete fungus Penicillium subrubescens.</title>
        <authorList>
            <person name="De Vries R.P."/>
            <person name="Peng M."/>
            <person name="Dilokpimol A."/>
            <person name="Hilden K."/>
            <person name="Makela M.R."/>
            <person name="Grigoriev I."/>
            <person name="Riley R."/>
            <person name="Granchi Z."/>
        </authorList>
    </citation>
    <scope>NUCLEOTIDE SEQUENCE [LARGE SCALE GENOMIC DNA]</scope>
    <source>
        <strain evidence="2 3">CBS 132785</strain>
    </source>
</reference>
<dbReference type="Pfam" id="PF01048">
    <property type="entry name" value="PNP_UDP_1"/>
    <property type="match status" value="1"/>
</dbReference>
<dbReference type="SMART" id="SM00028">
    <property type="entry name" value="TPR"/>
    <property type="match status" value="3"/>
</dbReference>
<dbReference type="InterPro" id="IPR000845">
    <property type="entry name" value="Nucleoside_phosphorylase_d"/>
</dbReference>
<dbReference type="GO" id="GO:0009116">
    <property type="term" value="P:nucleoside metabolic process"/>
    <property type="evidence" value="ECO:0007669"/>
    <property type="project" value="InterPro"/>
</dbReference>
<dbReference type="OrthoDB" id="1658288at2759"/>
<feature type="domain" description="Nucleoside phosphorylase" evidence="1">
    <location>
        <begin position="89"/>
        <end position="252"/>
    </location>
</feature>
<dbReference type="InterPro" id="IPR019734">
    <property type="entry name" value="TPR_rpt"/>
</dbReference>